<proteinExistence type="predicted"/>
<reference evidence="8" key="1">
    <citation type="submission" date="2014-05" db="EMBL/GenBank/DDBJ databases">
        <title>Key roles for freshwater Actinobacteria revealed by deep metagenomic sequencing.</title>
        <authorList>
            <person name="Ghai R."/>
            <person name="Mizuno C.M."/>
            <person name="Picazo A."/>
            <person name="Camacho A."/>
            <person name="Rodriguez-Valera F."/>
        </authorList>
    </citation>
    <scope>NUCLEOTIDE SEQUENCE</scope>
</reference>
<feature type="transmembrane region" description="Helical" evidence="6">
    <location>
        <begin position="92"/>
        <end position="116"/>
    </location>
</feature>
<dbReference type="PROSITE" id="PS50850">
    <property type="entry name" value="MFS"/>
    <property type="match status" value="1"/>
</dbReference>
<accession>A0A094PTQ3</accession>
<organism evidence="8">
    <name type="scientific">freshwater metagenome</name>
    <dbReference type="NCBI Taxonomy" id="449393"/>
    <lineage>
        <taxon>unclassified sequences</taxon>
        <taxon>metagenomes</taxon>
        <taxon>ecological metagenomes</taxon>
    </lineage>
</organism>
<dbReference type="PANTHER" id="PTHR23513">
    <property type="entry name" value="INTEGRAL MEMBRANE EFFLUX PROTEIN-RELATED"/>
    <property type="match status" value="1"/>
</dbReference>
<feature type="domain" description="Major facilitator superfamily (MFS) profile" evidence="7">
    <location>
        <begin position="16"/>
        <end position="148"/>
    </location>
</feature>
<gene>
    <name evidence="8" type="ORF">GM50_19760</name>
</gene>
<comment type="subcellular location">
    <subcellularLocation>
        <location evidence="1">Cell membrane</location>
        <topology evidence="1">Multi-pass membrane protein</topology>
    </subcellularLocation>
</comment>
<evidence type="ECO:0000256" key="4">
    <source>
        <dbReference type="ARBA" id="ARBA00022989"/>
    </source>
</evidence>
<feature type="transmembrane region" description="Helical" evidence="6">
    <location>
        <begin position="20"/>
        <end position="40"/>
    </location>
</feature>
<keyword evidence="5 6" id="KW-0472">Membrane</keyword>
<dbReference type="PANTHER" id="PTHR23513:SF11">
    <property type="entry name" value="STAPHYLOFERRIN A TRANSPORTER"/>
    <property type="match status" value="1"/>
</dbReference>
<feature type="transmembrane region" description="Helical" evidence="6">
    <location>
        <begin position="52"/>
        <end position="72"/>
    </location>
</feature>
<evidence type="ECO:0000256" key="6">
    <source>
        <dbReference type="SAM" id="Phobius"/>
    </source>
</evidence>
<comment type="caution">
    <text evidence="8">The sequence shown here is derived from an EMBL/GenBank/DDBJ whole genome shotgun (WGS) entry which is preliminary data.</text>
</comment>
<keyword evidence="2" id="KW-1003">Cell membrane</keyword>
<evidence type="ECO:0000256" key="3">
    <source>
        <dbReference type="ARBA" id="ARBA00022692"/>
    </source>
</evidence>
<name>A0A094PTQ3_9ZZZZ</name>
<dbReference type="InterPro" id="IPR011701">
    <property type="entry name" value="MFS"/>
</dbReference>
<evidence type="ECO:0000256" key="1">
    <source>
        <dbReference type="ARBA" id="ARBA00004651"/>
    </source>
</evidence>
<dbReference type="SUPFAM" id="SSF103473">
    <property type="entry name" value="MFS general substrate transporter"/>
    <property type="match status" value="1"/>
</dbReference>
<dbReference type="Gene3D" id="1.20.1250.20">
    <property type="entry name" value="MFS general substrate transporter like domains"/>
    <property type="match status" value="1"/>
</dbReference>
<evidence type="ECO:0000256" key="5">
    <source>
        <dbReference type="ARBA" id="ARBA00023136"/>
    </source>
</evidence>
<dbReference type="InterPro" id="IPR036259">
    <property type="entry name" value="MFS_trans_sf"/>
</dbReference>
<evidence type="ECO:0000313" key="8">
    <source>
        <dbReference type="EMBL" id="KGA14477.1"/>
    </source>
</evidence>
<sequence>MLQKYFEPGALFSYKDYRNFFISGLIFVVGSSAFPIALAISVLDNGGTATDLGLILASRVLSGTIFTLAGGVWSDRLPRKWVMISADAFRGLIALVLVIISAANMPLWAIGLLVFLMGLGDAFGAPAGAAIVPSLLPDHLLPAGNVAR</sequence>
<keyword evidence="4 6" id="KW-1133">Transmembrane helix</keyword>
<evidence type="ECO:0000259" key="7">
    <source>
        <dbReference type="PROSITE" id="PS50850"/>
    </source>
</evidence>
<dbReference type="GO" id="GO:0022857">
    <property type="term" value="F:transmembrane transporter activity"/>
    <property type="evidence" value="ECO:0007669"/>
    <property type="project" value="InterPro"/>
</dbReference>
<dbReference type="GO" id="GO:0005886">
    <property type="term" value="C:plasma membrane"/>
    <property type="evidence" value="ECO:0007669"/>
    <property type="project" value="UniProtKB-SubCell"/>
</dbReference>
<dbReference type="AlphaFoldDB" id="A0A094PTQ3"/>
<keyword evidence="3 6" id="KW-0812">Transmembrane</keyword>
<feature type="non-terminal residue" evidence="8">
    <location>
        <position position="148"/>
    </location>
</feature>
<protein>
    <recommendedName>
        <fullName evidence="7">Major facilitator superfamily (MFS) profile domain-containing protein</fullName>
    </recommendedName>
</protein>
<dbReference type="Pfam" id="PF07690">
    <property type="entry name" value="MFS_1"/>
    <property type="match status" value="1"/>
</dbReference>
<dbReference type="InterPro" id="IPR020846">
    <property type="entry name" value="MFS_dom"/>
</dbReference>
<evidence type="ECO:0000256" key="2">
    <source>
        <dbReference type="ARBA" id="ARBA00022475"/>
    </source>
</evidence>
<dbReference type="EMBL" id="JNSK01000128">
    <property type="protein sequence ID" value="KGA14477.1"/>
    <property type="molecule type" value="Genomic_DNA"/>
</dbReference>